<dbReference type="Proteomes" id="UP001057877">
    <property type="component" value="Chromosome"/>
</dbReference>
<proteinExistence type="predicted"/>
<dbReference type="Pfam" id="PF06569">
    <property type="entry name" value="DUF1128"/>
    <property type="match status" value="1"/>
</dbReference>
<sequence length="77" mass="8707">MKNLSEPSLENVEYMIEAIKTKLRMASAAAMQATHFDIAHYEDIKDLYDVVADKEKFSISEVEALVSELGKLRSKSQ</sequence>
<organism evidence="1 2">
    <name type="scientific">Paenibacillus spongiae</name>
    <dbReference type="NCBI Taxonomy" id="2909671"/>
    <lineage>
        <taxon>Bacteria</taxon>
        <taxon>Bacillati</taxon>
        <taxon>Bacillota</taxon>
        <taxon>Bacilli</taxon>
        <taxon>Bacillales</taxon>
        <taxon>Paenibacillaceae</taxon>
        <taxon>Paenibacillus</taxon>
    </lineage>
</organism>
<evidence type="ECO:0000313" key="2">
    <source>
        <dbReference type="Proteomes" id="UP001057877"/>
    </source>
</evidence>
<dbReference type="RefSeq" id="WP_258387708.1">
    <property type="nucleotide sequence ID" value="NZ_CP091430.1"/>
</dbReference>
<evidence type="ECO:0000313" key="1">
    <source>
        <dbReference type="EMBL" id="UVI31646.1"/>
    </source>
</evidence>
<dbReference type="InterPro" id="IPR009507">
    <property type="entry name" value="UPF0435"/>
</dbReference>
<dbReference type="EMBL" id="CP091430">
    <property type="protein sequence ID" value="UVI31646.1"/>
    <property type="molecule type" value="Genomic_DNA"/>
</dbReference>
<accession>A0ABY5SCG6</accession>
<name>A0ABY5SCG6_9BACL</name>
<keyword evidence="2" id="KW-1185">Reference proteome</keyword>
<protein>
    <submittedName>
        <fullName evidence="1">DUF1128 domain-containing protein</fullName>
    </submittedName>
</protein>
<gene>
    <name evidence="1" type="ORF">L1F29_07435</name>
</gene>
<reference evidence="1" key="1">
    <citation type="submission" date="2022-01" db="EMBL/GenBank/DDBJ databases">
        <title>Paenibacillus spongiae sp. nov., isolated from marine sponge.</title>
        <authorList>
            <person name="Li Z."/>
            <person name="Zhang M."/>
        </authorList>
    </citation>
    <scope>NUCLEOTIDE SEQUENCE</scope>
    <source>
        <strain evidence="1">PHS-Z3</strain>
    </source>
</reference>